<dbReference type="PANTHER" id="PTHR33788:SF1">
    <property type="entry name" value="ZINC-BINDING PROTEIN"/>
    <property type="match status" value="1"/>
</dbReference>
<dbReference type="InterPro" id="IPR026939">
    <property type="entry name" value="ZNF706/At2g23090_sf"/>
</dbReference>
<organism evidence="1 2">
    <name type="scientific">Acer negundo</name>
    <name type="common">Box elder</name>
    <dbReference type="NCBI Taxonomy" id="4023"/>
    <lineage>
        <taxon>Eukaryota</taxon>
        <taxon>Viridiplantae</taxon>
        <taxon>Streptophyta</taxon>
        <taxon>Embryophyta</taxon>
        <taxon>Tracheophyta</taxon>
        <taxon>Spermatophyta</taxon>
        <taxon>Magnoliopsida</taxon>
        <taxon>eudicotyledons</taxon>
        <taxon>Gunneridae</taxon>
        <taxon>Pentapetalae</taxon>
        <taxon>rosids</taxon>
        <taxon>malvids</taxon>
        <taxon>Sapindales</taxon>
        <taxon>Sapindaceae</taxon>
        <taxon>Hippocastanoideae</taxon>
        <taxon>Acereae</taxon>
        <taxon>Acer</taxon>
    </lineage>
</organism>
<sequence>MRSGCRRSSDHGRWALRRCALPSSDEWIVKVAAQHSPKKGAKGSQLEANKKAMNIKCKVCMQTFICTTSK</sequence>
<dbReference type="AlphaFoldDB" id="A0AAD5IQZ5"/>
<dbReference type="Proteomes" id="UP001064489">
    <property type="component" value="Chromosome 8"/>
</dbReference>
<reference evidence="1" key="2">
    <citation type="submission" date="2023-02" db="EMBL/GenBank/DDBJ databases">
        <authorList>
            <person name="Swenson N.G."/>
            <person name="Wegrzyn J.L."/>
            <person name="Mcevoy S.L."/>
        </authorList>
    </citation>
    <scope>NUCLEOTIDE SEQUENCE</scope>
    <source>
        <strain evidence="1">91603</strain>
        <tissue evidence="1">Leaf</tissue>
    </source>
</reference>
<keyword evidence="2" id="KW-1185">Reference proteome</keyword>
<evidence type="ECO:0000313" key="2">
    <source>
        <dbReference type="Proteomes" id="UP001064489"/>
    </source>
</evidence>
<reference evidence="1" key="1">
    <citation type="journal article" date="2022" name="Plant J.">
        <title>Strategies of tolerance reflected in two North American maple genomes.</title>
        <authorList>
            <person name="McEvoy S.L."/>
            <person name="Sezen U.U."/>
            <person name="Trouern-Trend A."/>
            <person name="McMahon S.M."/>
            <person name="Schaberg P.G."/>
            <person name="Yang J."/>
            <person name="Wegrzyn J.L."/>
            <person name="Swenson N.G."/>
        </authorList>
    </citation>
    <scope>NUCLEOTIDE SEQUENCE</scope>
    <source>
        <strain evidence="1">91603</strain>
    </source>
</reference>
<dbReference type="EMBL" id="JAJSOW010000103">
    <property type="protein sequence ID" value="KAI9174180.1"/>
    <property type="molecule type" value="Genomic_DNA"/>
</dbReference>
<name>A0AAD5IQZ5_ACENE</name>
<gene>
    <name evidence="1" type="ORF">LWI28_013254</name>
</gene>
<accession>A0AAD5IQZ5</accession>
<dbReference type="PANTHER" id="PTHR33788">
    <property type="entry name" value="OS07G0114300 PROTEIN"/>
    <property type="match status" value="1"/>
</dbReference>
<dbReference type="Gene3D" id="4.10.1050.10">
    <property type="entry name" value="At2g23090-like"/>
    <property type="match status" value="1"/>
</dbReference>
<dbReference type="InterPro" id="IPR039713">
    <property type="entry name" value="At2g23090-like"/>
</dbReference>
<comment type="caution">
    <text evidence="1">The sequence shown here is derived from an EMBL/GenBank/DDBJ whole genome shotgun (WGS) entry which is preliminary data.</text>
</comment>
<protein>
    <submittedName>
        <fullName evidence="1">Uncharacterized protein</fullName>
    </submittedName>
</protein>
<evidence type="ECO:0000313" key="1">
    <source>
        <dbReference type="EMBL" id="KAI9174180.1"/>
    </source>
</evidence>
<proteinExistence type="predicted"/>
<dbReference type="SUPFAM" id="SSF118359">
    <property type="entry name" value="Expressed protein At2g23090/F21P24.15"/>
    <property type="match status" value="1"/>
</dbReference>